<feature type="transmembrane region" description="Helical" evidence="1">
    <location>
        <begin position="101"/>
        <end position="122"/>
    </location>
</feature>
<sequence>MCSALFWLQGYLNTAVIWIASTIMTLRVIAMFPQSRVIRYSALLVLVAELIAMLAILSVTLRGTRQTVLFLLAIWNAVYQLKIRKVWNRNEVLSVLIRDSIFYFFVSELSFAANAGLTLYVFKEGLYLGFRQHRTPWLQIPYSLSATANTILVARLILNLQSAFYKPTFSPTDTLTTIDWVHTANSTSTGAFEMSTSPRIPDFSNVPNSQYFPS</sequence>
<evidence type="ECO:0008006" key="4">
    <source>
        <dbReference type="Google" id="ProtNLM"/>
    </source>
</evidence>
<gene>
    <name evidence="2" type="ORF">VNI00_001007</name>
</gene>
<name>A0AAW0E8E8_9AGAR</name>
<evidence type="ECO:0000313" key="3">
    <source>
        <dbReference type="Proteomes" id="UP001383192"/>
    </source>
</evidence>
<evidence type="ECO:0000256" key="1">
    <source>
        <dbReference type="SAM" id="Phobius"/>
    </source>
</evidence>
<keyword evidence="1" id="KW-1133">Transmembrane helix</keyword>
<accession>A0AAW0E8E8</accession>
<keyword evidence="1" id="KW-0472">Membrane</keyword>
<evidence type="ECO:0000313" key="2">
    <source>
        <dbReference type="EMBL" id="KAK7060242.1"/>
    </source>
</evidence>
<organism evidence="2 3">
    <name type="scientific">Paramarasmius palmivorus</name>
    <dbReference type="NCBI Taxonomy" id="297713"/>
    <lineage>
        <taxon>Eukaryota</taxon>
        <taxon>Fungi</taxon>
        <taxon>Dikarya</taxon>
        <taxon>Basidiomycota</taxon>
        <taxon>Agaricomycotina</taxon>
        <taxon>Agaricomycetes</taxon>
        <taxon>Agaricomycetidae</taxon>
        <taxon>Agaricales</taxon>
        <taxon>Marasmiineae</taxon>
        <taxon>Marasmiaceae</taxon>
        <taxon>Paramarasmius</taxon>
    </lineage>
</organism>
<dbReference type="EMBL" id="JAYKXP010000003">
    <property type="protein sequence ID" value="KAK7060242.1"/>
    <property type="molecule type" value="Genomic_DNA"/>
</dbReference>
<protein>
    <recommendedName>
        <fullName evidence="4">Transmembrane protein</fullName>
    </recommendedName>
</protein>
<comment type="caution">
    <text evidence="2">The sequence shown here is derived from an EMBL/GenBank/DDBJ whole genome shotgun (WGS) entry which is preliminary data.</text>
</comment>
<feature type="transmembrane region" description="Helical" evidence="1">
    <location>
        <begin position="6"/>
        <end position="30"/>
    </location>
</feature>
<feature type="transmembrane region" description="Helical" evidence="1">
    <location>
        <begin position="37"/>
        <end position="57"/>
    </location>
</feature>
<keyword evidence="1" id="KW-0812">Transmembrane</keyword>
<keyword evidence="3" id="KW-1185">Reference proteome</keyword>
<dbReference type="Proteomes" id="UP001383192">
    <property type="component" value="Unassembled WGS sequence"/>
</dbReference>
<proteinExistence type="predicted"/>
<feature type="transmembrane region" description="Helical" evidence="1">
    <location>
        <begin position="142"/>
        <end position="158"/>
    </location>
</feature>
<dbReference type="AlphaFoldDB" id="A0AAW0E8E8"/>
<feature type="transmembrane region" description="Helical" evidence="1">
    <location>
        <begin position="63"/>
        <end position="81"/>
    </location>
</feature>
<reference evidence="2 3" key="1">
    <citation type="submission" date="2024-01" db="EMBL/GenBank/DDBJ databases">
        <title>A draft genome for a cacao thread blight-causing isolate of Paramarasmius palmivorus.</title>
        <authorList>
            <person name="Baruah I.K."/>
            <person name="Bukari Y."/>
            <person name="Amoako-Attah I."/>
            <person name="Meinhardt L.W."/>
            <person name="Bailey B.A."/>
            <person name="Cohen S.P."/>
        </authorList>
    </citation>
    <scope>NUCLEOTIDE SEQUENCE [LARGE SCALE GENOMIC DNA]</scope>
    <source>
        <strain evidence="2 3">GH-12</strain>
    </source>
</reference>